<organism evidence="1">
    <name type="scientific">Octopus bimaculoides</name>
    <name type="common">California two-spotted octopus</name>
    <dbReference type="NCBI Taxonomy" id="37653"/>
    <lineage>
        <taxon>Eukaryota</taxon>
        <taxon>Metazoa</taxon>
        <taxon>Spiralia</taxon>
        <taxon>Lophotrochozoa</taxon>
        <taxon>Mollusca</taxon>
        <taxon>Cephalopoda</taxon>
        <taxon>Coleoidea</taxon>
        <taxon>Octopodiformes</taxon>
        <taxon>Octopoda</taxon>
        <taxon>Incirrata</taxon>
        <taxon>Octopodidae</taxon>
        <taxon>Octopus</taxon>
    </lineage>
</organism>
<protein>
    <submittedName>
        <fullName evidence="1">Uncharacterized protein</fullName>
    </submittedName>
</protein>
<evidence type="ECO:0000313" key="1">
    <source>
        <dbReference type="EMBL" id="KOG00021.1"/>
    </source>
</evidence>
<name>A0A0L8IEV2_OCTBM</name>
<dbReference type="EMBL" id="KQ415861">
    <property type="protein sequence ID" value="KOG00021.1"/>
    <property type="molecule type" value="Genomic_DNA"/>
</dbReference>
<dbReference type="AlphaFoldDB" id="A0A0L8IEV2"/>
<sequence length="73" mass="8713">MCGLETWSENGSFTDLFKPMVLKQNVNNEGLYERELFKSMQRYVKREILETWEAIIFQRPLVAFRCAPKHCIQ</sequence>
<accession>A0A0L8IEV2</accession>
<gene>
    <name evidence="1" type="ORF">OCBIM_22009146mg</name>
</gene>
<proteinExistence type="predicted"/>
<reference evidence="1" key="1">
    <citation type="submission" date="2015-07" db="EMBL/GenBank/DDBJ databases">
        <title>MeaNS - Measles Nucleotide Surveillance Program.</title>
        <authorList>
            <person name="Tran T."/>
            <person name="Druce J."/>
        </authorList>
    </citation>
    <scope>NUCLEOTIDE SEQUENCE</scope>
    <source>
        <strain evidence="1">UCB-OBI-ISO-001</strain>
        <tissue evidence="1">Gonad</tissue>
    </source>
</reference>